<dbReference type="PANTHER" id="PTHR35340:SF5">
    <property type="entry name" value="ASST-DOMAIN-CONTAINING PROTEIN"/>
    <property type="match status" value="1"/>
</dbReference>
<evidence type="ECO:0000256" key="1">
    <source>
        <dbReference type="SAM" id="Phobius"/>
    </source>
</evidence>
<sequence length="443" mass="49829">MNTIDRVGFAGFFLACLFLAFIGGTLIVLTQVFPYQHINDAYKAAHALIAQGAIDDRYTQTDQWRLARTTERGTTIHDPERAYNGYTLYTSGGGAYASLIDMDGREVHRWALPFSQVWDTNPSGRAARSDDLIYWRKAIMYPDGDLLAMYIAAGDTPWGYGLVRLDADSNVIWRYKGATHHDIDIAPDGRVITLTHEFSYREFPDFPTLARPWLNDFLVVLDGDTGEEQRRISLFDAFYDSRFQPLLTAIPSFAVEDPLHTNSVQYIDQGLADRFAPANGRGNQVLLSFRHPGAPGLVDLDSGQMTWATRGGWLGQHFARALPNGNFTLFDNIGNFEPGNTTRLLEIDPSTDEIVWRYQGTRDQPFESRLRGASTTLPNGNHLVTESDGGRLFEVTPERDIVWEFVNPVREGDRDQYIPVVSSGQRIKPEALDPAFRARLNTP</sequence>
<protein>
    <recommendedName>
        <fullName evidence="4">Arylsulfotransferase</fullName>
    </recommendedName>
</protein>
<feature type="transmembrane region" description="Helical" evidence="1">
    <location>
        <begin position="7"/>
        <end position="29"/>
    </location>
</feature>
<organism evidence="2 3">
    <name type="scientific">Salinisphaera orenii MK-B5</name>
    <dbReference type="NCBI Taxonomy" id="856730"/>
    <lineage>
        <taxon>Bacteria</taxon>
        <taxon>Pseudomonadati</taxon>
        <taxon>Pseudomonadota</taxon>
        <taxon>Gammaproteobacteria</taxon>
        <taxon>Salinisphaerales</taxon>
        <taxon>Salinisphaeraceae</taxon>
        <taxon>Salinisphaera</taxon>
    </lineage>
</organism>
<keyword evidence="1" id="KW-1133">Transmembrane helix</keyword>
<keyword evidence="1" id="KW-0472">Membrane</keyword>
<accession>A0A423PPX3</accession>
<evidence type="ECO:0000313" key="2">
    <source>
        <dbReference type="EMBL" id="ROO27664.1"/>
    </source>
</evidence>
<proteinExistence type="predicted"/>
<dbReference type="Pfam" id="PF14269">
    <property type="entry name" value="Arylsulfotran_2"/>
    <property type="match status" value="1"/>
</dbReference>
<keyword evidence="1" id="KW-0812">Transmembrane</keyword>
<dbReference type="SUPFAM" id="SSF50998">
    <property type="entry name" value="Quinoprotein alcohol dehydrogenase-like"/>
    <property type="match status" value="1"/>
</dbReference>
<dbReference type="InterPro" id="IPR011047">
    <property type="entry name" value="Quinoprotein_ADH-like_sf"/>
</dbReference>
<gene>
    <name evidence="2" type="ORF">SAOR_07390</name>
</gene>
<dbReference type="Proteomes" id="UP000283993">
    <property type="component" value="Unassembled WGS sequence"/>
</dbReference>
<name>A0A423PPX3_9GAMM</name>
<dbReference type="RefSeq" id="WP_123630861.1">
    <property type="nucleotide sequence ID" value="NZ_AYKH01000012.1"/>
</dbReference>
<dbReference type="AlphaFoldDB" id="A0A423PPX3"/>
<evidence type="ECO:0008006" key="4">
    <source>
        <dbReference type="Google" id="ProtNLM"/>
    </source>
</evidence>
<dbReference type="PANTHER" id="PTHR35340">
    <property type="entry name" value="PQQ ENZYME REPEAT PROTEIN-RELATED"/>
    <property type="match status" value="1"/>
</dbReference>
<dbReference type="InterPro" id="IPR053143">
    <property type="entry name" value="Arylsulfate_ST"/>
</dbReference>
<dbReference type="EMBL" id="AYKH01000012">
    <property type="protein sequence ID" value="ROO27664.1"/>
    <property type="molecule type" value="Genomic_DNA"/>
</dbReference>
<reference evidence="2 3" key="1">
    <citation type="submission" date="2013-10" db="EMBL/GenBank/DDBJ databases">
        <title>Salinisphaera orenii MK-B5 Genome Sequencing.</title>
        <authorList>
            <person name="Lai Q."/>
            <person name="Li C."/>
            <person name="Shao Z."/>
        </authorList>
    </citation>
    <scope>NUCLEOTIDE SEQUENCE [LARGE SCALE GENOMIC DNA]</scope>
    <source>
        <strain evidence="2 3">MK-B5</strain>
    </source>
</reference>
<evidence type="ECO:0000313" key="3">
    <source>
        <dbReference type="Proteomes" id="UP000283993"/>
    </source>
</evidence>
<comment type="caution">
    <text evidence="2">The sequence shown here is derived from an EMBL/GenBank/DDBJ whole genome shotgun (WGS) entry which is preliminary data.</text>
</comment>
<dbReference type="InterPro" id="IPR039535">
    <property type="entry name" value="ASST-like"/>
</dbReference>
<keyword evidence="3" id="KW-1185">Reference proteome</keyword>